<keyword evidence="1" id="KW-1133">Transmembrane helix</keyword>
<evidence type="ECO:0000256" key="1">
    <source>
        <dbReference type="SAM" id="Phobius"/>
    </source>
</evidence>
<dbReference type="EMBL" id="JAVDTT010000001">
    <property type="protein sequence ID" value="MDR6839828.1"/>
    <property type="molecule type" value="Genomic_DNA"/>
</dbReference>
<feature type="transmembrane region" description="Helical" evidence="1">
    <location>
        <begin position="29"/>
        <end position="60"/>
    </location>
</feature>
<protein>
    <recommendedName>
        <fullName evidence="4">Transmembrane protein</fullName>
    </recommendedName>
</protein>
<reference evidence="2 3" key="1">
    <citation type="submission" date="2023-07" db="EMBL/GenBank/DDBJ databases">
        <title>Sorghum-associated microbial communities from plants grown in Nebraska, USA.</title>
        <authorList>
            <person name="Schachtman D."/>
        </authorList>
    </citation>
    <scope>NUCLEOTIDE SEQUENCE [LARGE SCALE GENOMIC DNA]</scope>
    <source>
        <strain evidence="2 3">BE107</strain>
    </source>
</reference>
<name>A0ABU1RM34_9GAMM</name>
<accession>A0ABU1RM34</accession>
<keyword evidence="3" id="KW-1185">Reference proteome</keyword>
<evidence type="ECO:0008006" key="4">
    <source>
        <dbReference type="Google" id="ProtNLM"/>
    </source>
</evidence>
<keyword evidence="1" id="KW-0812">Transmembrane</keyword>
<dbReference type="Proteomes" id="UP001254759">
    <property type="component" value="Unassembled WGS sequence"/>
</dbReference>
<evidence type="ECO:0000313" key="2">
    <source>
        <dbReference type="EMBL" id="MDR6839828.1"/>
    </source>
</evidence>
<dbReference type="RefSeq" id="WP_310089638.1">
    <property type="nucleotide sequence ID" value="NZ_JAVDTT010000001.1"/>
</dbReference>
<organism evidence="2 3">
    <name type="scientific">Pseudoxanthomonas sacheonensis</name>
    <dbReference type="NCBI Taxonomy" id="443615"/>
    <lineage>
        <taxon>Bacteria</taxon>
        <taxon>Pseudomonadati</taxon>
        <taxon>Pseudomonadota</taxon>
        <taxon>Gammaproteobacteria</taxon>
        <taxon>Lysobacterales</taxon>
        <taxon>Lysobacteraceae</taxon>
        <taxon>Pseudoxanthomonas</taxon>
    </lineage>
</organism>
<sequence length="94" mass="10399">MSANRFRFDSSRLRSAFAPRKPRHPLLRLAFGIVGLALLCLLIFFSVFVGAAMIVAGVAWKLLSQRGKPVAVRDANVVDGEFRVVRKPVLPLSH</sequence>
<comment type="caution">
    <text evidence="2">The sequence shown here is derived from an EMBL/GenBank/DDBJ whole genome shotgun (WGS) entry which is preliminary data.</text>
</comment>
<gene>
    <name evidence="2" type="ORF">J2W94_000092</name>
</gene>
<proteinExistence type="predicted"/>
<evidence type="ECO:0000313" key="3">
    <source>
        <dbReference type="Proteomes" id="UP001254759"/>
    </source>
</evidence>
<keyword evidence="1" id="KW-0472">Membrane</keyword>